<evidence type="ECO:0000256" key="2">
    <source>
        <dbReference type="SAM" id="Phobius"/>
    </source>
</evidence>
<evidence type="ECO:0000313" key="5">
    <source>
        <dbReference type="Ensembl" id="ENSPCLP00000024944.1"/>
    </source>
</evidence>
<dbReference type="Proteomes" id="UP000472261">
    <property type="component" value="Unplaced"/>
</dbReference>
<dbReference type="AlphaFoldDB" id="A0A669QW33"/>
<reference evidence="5" key="2">
    <citation type="submission" date="2025-09" db="UniProtKB">
        <authorList>
            <consortium name="Ensembl"/>
        </authorList>
    </citation>
    <scope>IDENTIFICATION</scope>
</reference>
<evidence type="ECO:0000259" key="4">
    <source>
        <dbReference type="Pfam" id="PF02197"/>
    </source>
</evidence>
<reference evidence="5" key="1">
    <citation type="submission" date="2025-08" db="UniProtKB">
        <authorList>
            <consortium name="Ensembl"/>
        </authorList>
    </citation>
    <scope>IDENTIFICATION</scope>
</reference>
<sequence>CIKTSPKLLFVLSCLKTLLEGVSRAVIKQKPEDIAGFLASYFQDFIDFQKGLFCHYVFVFCLLFFIIYLFIYYFAETWNEELEEKTSNYNEALLFTESQRKESCTDRGEDPLEDLTSRSSRITLCPSPASSTPEITHPTGPEGALSPEGSELEYVPSDPAQLPAPVEDSSDSVCLVRDVATTVQTLQEDVSAASAAEASRSQLGVRPWSSMSGEVGPSDTQIFVLTTDINQVSSVFLQEGLSPLPPPPPCKEEVAPPSCSAAEAISTTDKLIMDAEVPSYMQQFPDKIIISFSGQALSSVKLSLNAGQVSFLVANDAAFQPEQTEGIAPMESAEQACCFR</sequence>
<evidence type="ECO:0000256" key="1">
    <source>
        <dbReference type="SAM" id="MobiDB-lite"/>
    </source>
</evidence>
<keyword evidence="6" id="KW-1185">Reference proteome</keyword>
<evidence type="ECO:0000256" key="3">
    <source>
        <dbReference type="SAM" id="SignalP"/>
    </source>
</evidence>
<keyword evidence="2" id="KW-0472">Membrane</keyword>
<keyword evidence="2" id="KW-1133">Transmembrane helix</keyword>
<feature type="transmembrane region" description="Helical" evidence="2">
    <location>
        <begin position="55"/>
        <end position="75"/>
    </location>
</feature>
<evidence type="ECO:0000313" key="6">
    <source>
        <dbReference type="Proteomes" id="UP000472261"/>
    </source>
</evidence>
<protein>
    <recommendedName>
        <fullName evidence="4">RIIa domain-containing protein</fullName>
    </recommendedName>
</protein>
<feature type="chain" id="PRO_5025666916" description="RIIa domain-containing protein" evidence="3">
    <location>
        <begin position="22"/>
        <end position="340"/>
    </location>
</feature>
<feature type="signal peptide" evidence="3">
    <location>
        <begin position="1"/>
        <end position="21"/>
    </location>
</feature>
<dbReference type="GO" id="GO:0005509">
    <property type="term" value="F:calcium ion binding"/>
    <property type="evidence" value="ECO:0007669"/>
    <property type="project" value="InterPro"/>
</dbReference>
<dbReference type="InterPro" id="IPR038848">
    <property type="entry name" value="CABYR"/>
</dbReference>
<accession>A0A669QW33</accession>
<dbReference type="SUPFAM" id="SSF47391">
    <property type="entry name" value="Dimerization-anchoring domain of cAMP-dependent PK regulatory subunit"/>
    <property type="match status" value="1"/>
</dbReference>
<dbReference type="InterPro" id="IPR003117">
    <property type="entry name" value="cAMP_dep_PK_reg_su_I/II_a/b"/>
</dbReference>
<feature type="region of interest" description="Disordered" evidence="1">
    <location>
        <begin position="126"/>
        <end position="155"/>
    </location>
</feature>
<dbReference type="OMA" id="EQACCFR"/>
<dbReference type="GO" id="GO:0048240">
    <property type="term" value="P:sperm capacitation"/>
    <property type="evidence" value="ECO:0007669"/>
    <property type="project" value="InterPro"/>
</dbReference>
<dbReference type="Ensembl" id="ENSPCLT00000034562.1">
    <property type="protein sequence ID" value="ENSPCLP00000024944.1"/>
    <property type="gene ID" value="ENSPCLG00000021958.1"/>
</dbReference>
<organism evidence="5 6">
    <name type="scientific">Phasianus colchicus</name>
    <name type="common">Common pheasant</name>
    <dbReference type="NCBI Taxonomy" id="9054"/>
    <lineage>
        <taxon>Eukaryota</taxon>
        <taxon>Metazoa</taxon>
        <taxon>Chordata</taxon>
        <taxon>Craniata</taxon>
        <taxon>Vertebrata</taxon>
        <taxon>Euteleostomi</taxon>
        <taxon>Archelosauria</taxon>
        <taxon>Archosauria</taxon>
        <taxon>Dinosauria</taxon>
        <taxon>Saurischia</taxon>
        <taxon>Theropoda</taxon>
        <taxon>Coelurosauria</taxon>
        <taxon>Aves</taxon>
        <taxon>Neognathae</taxon>
        <taxon>Galloanserae</taxon>
        <taxon>Galliformes</taxon>
        <taxon>Phasianidae</taxon>
        <taxon>Phasianinae</taxon>
        <taxon>Phasianus</taxon>
    </lineage>
</organism>
<keyword evidence="3" id="KW-0732">Signal</keyword>
<dbReference type="PANTHER" id="PTHR15494:SF0">
    <property type="entry name" value="CALCIUM-BINDING TYROSINE PHOSPHORYLATION-REGULATED PROTEIN"/>
    <property type="match status" value="1"/>
</dbReference>
<dbReference type="GO" id="GO:0035686">
    <property type="term" value="C:sperm fibrous sheath"/>
    <property type="evidence" value="ECO:0007669"/>
    <property type="project" value="TreeGrafter"/>
</dbReference>
<keyword evidence="2" id="KW-0812">Transmembrane</keyword>
<dbReference type="InterPro" id="IPR047579">
    <property type="entry name" value="DD_CABYR_SP17"/>
</dbReference>
<feature type="domain" description="RIIa" evidence="4">
    <location>
        <begin position="15"/>
        <end position="43"/>
    </location>
</feature>
<dbReference type="GO" id="GO:0005737">
    <property type="term" value="C:cytoplasm"/>
    <property type="evidence" value="ECO:0007669"/>
    <property type="project" value="TreeGrafter"/>
</dbReference>
<dbReference type="Pfam" id="PF02197">
    <property type="entry name" value="RIIa"/>
    <property type="match status" value="1"/>
</dbReference>
<proteinExistence type="predicted"/>
<dbReference type="Gene3D" id="1.20.890.10">
    <property type="entry name" value="cAMP-dependent protein kinase regulatory subunit, dimerization-anchoring domain"/>
    <property type="match status" value="1"/>
</dbReference>
<name>A0A669QW33_PHACC</name>
<dbReference type="CDD" id="cd12100">
    <property type="entry name" value="DD_CABYR_SP17"/>
    <property type="match status" value="1"/>
</dbReference>
<dbReference type="PANTHER" id="PTHR15494">
    <property type="entry name" value="CALCIUM-BINDING TYROSINE PHOSPHORYLATION-REGULATED PROTEIN"/>
    <property type="match status" value="1"/>
</dbReference>